<feature type="repeat" description="TPR" evidence="1">
    <location>
        <begin position="524"/>
        <end position="557"/>
    </location>
</feature>
<dbReference type="RefSeq" id="XP_041156153.1">
    <property type="nucleotide sequence ID" value="XM_041311751.1"/>
</dbReference>
<gene>
    <name evidence="4" type="ORF">HD556DRAFT_826845</name>
</gene>
<accession>A0A9P7DCX1</accession>
<dbReference type="PROSITE" id="PS50005">
    <property type="entry name" value="TPR"/>
    <property type="match status" value="1"/>
</dbReference>
<dbReference type="InterPro" id="IPR010730">
    <property type="entry name" value="HET"/>
</dbReference>
<organism evidence="4 5">
    <name type="scientific">Suillus plorans</name>
    <dbReference type="NCBI Taxonomy" id="116603"/>
    <lineage>
        <taxon>Eukaryota</taxon>
        <taxon>Fungi</taxon>
        <taxon>Dikarya</taxon>
        <taxon>Basidiomycota</taxon>
        <taxon>Agaricomycotina</taxon>
        <taxon>Agaricomycetes</taxon>
        <taxon>Agaricomycetidae</taxon>
        <taxon>Boletales</taxon>
        <taxon>Suillineae</taxon>
        <taxon>Suillaceae</taxon>
        <taxon>Suillus</taxon>
    </lineage>
</organism>
<dbReference type="PANTHER" id="PTHR10622:SF10">
    <property type="entry name" value="HET DOMAIN-CONTAINING PROTEIN"/>
    <property type="match status" value="1"/>
</dbReference>
<dbReference type="OrthoDB" id="2423701at2759"/>
<dbReference type="Proteomes" id="UP000719766">
    <property type="component" value="Unassembled WGS sequence"/>
</dbReference>
<proteinExistence type="predicted"/>
<feature type="domain" description="FHA" evidence="3">
    <location>
        <begin position="40"/>
        <end position="98"/>
    </location>
</feature>
<dbReference type="GeneID" id="64605515"/>
<protein>
    <recommendedName>
        <fullName evidence="3">FHA domain-containing protein</fullName>
    </recommendedName>
</protein>
<sequence>MSSASVPLTHRICLVPHVDSNHTFYFEPIFRDLTDGDTPIRIGRFPGHSILNAQSTNKIAFNTRVLSRIHAEIWSDNGNIYIKDTRSSSGTFLNDIRLSPAGSESTSYQLKDGDIVQLGVDYPGGPEDIYKSVEMRVEIGRSLQVERIKDDKETPRHQVFTLSETHPLGHDTNNELSSDHGGTNNHSQESHQGPDSSSSLNILAPTNTVVRDARMAQDLHFSEELLTKEINADRDNYHSYCGRSVVRARRFDWENALQDAMASIAIQPSLKGYISKGIALCGKQQLWDAVEAFDLALSFSKHNRMNIEILLIKATALFNSSHHDEAIRRVQDLPASTRQSSETNQCHIVDVSPMSDPTGCLISEYTCQLYLRMQRAIIVFEDGRYSEAADQLTAVITANANIFLRPTPHEPTSDEPGRRLDGFMGTFTEFFGWDLGALWQTANQRRCEAFLYADRVIEAAESYQYTMRVIGEAAKPSCLEWSAAFKHKCTSRCVTKGNDAVTASNFEMAIKLYSAGIGLDSSCESLFAHRSEANLKRSLYEEALDDAEKVIELNPSSYTGYKLKYAVLHEVLRYGEAIKAFEIMLSKLDNAIDPQIRELRQQYVSPSEAHDAIQRAVNIQLENAPLRLVNTFTGRLCDRQTQINTFIKSGEYKKFLSSLIAHATLQTELIKAKVVEYFSWVMLSHRWESKELRLHNIQDKDVYGLAPVGTVVKLQTFCKTACDAGYRWAWSDTCCIDQSNNFELQESVNSMFVWYRHSALTIVYLADVLPSSEPGALANSTWNTRGWTVQEFLAPNTVLFYRADWTLYLNDHSPNHKMSIAIMQELEDSTGIDAQALIAFRPGMRGAREKLQWASSRVTTLQEDIAYSLFGIFHVHLPVIYGEKRQNALGRLLQEIIAHSGDITPLDWIGKASEFNSCLPADITSYKAPPCMLSSLPEDEMNMSVSMLRNTVSAELTSKLYTLLDNLSAPRFAHSRLQLPCIAFPITELRRRRGPDPEICFTYDIKTDGLQDLLITSEDKLIQFSPTRPTQQTFLLVRPWNRHDLGLPDFAEPDFADDAQDMDDWTEPVSRTDGSVRDSLVDSKLADSEARLRELRLVVRLGQPFGALLLAQQRGGEYTRVASDHLIIAKVKDVASIDDTMDIRTLEIL</sequence>
<dbReference type="SMART" id="SM00028">
    <property type="entry name" value="TPR"/>
    <property type="match status" value="4"/>
</dbReference>
<dbReference type="Gene3D" id="2.60.200.20">
    <property type="match status" value="1"/>
</dbReference>
<dbReference type="AlphaFoldDB" id="A0A9P7DCX1"/>
<keyword evidence="1" id="KW-0802">TPR repeat</keyword>
<evidence type="ECO:0000313" key="5">
    <source>
        <dbReference type="Proteomes" id="UP000719766"/>
    </source>
</evidence>
<dbReference type="InterPro" id="IPR008984">
    <property type="entry name" value="SMAD_FHA_dom_sf"/>
</dbReference>
<dbReference type="InterPro" id="IPR011990">
    <property type="entry name" value="TPR-like_helical_dom_sf"/>
</dbReference>
<dbReference type="SUPFAM" id="SSF49879">
    <property type="entry name" value="SMAD/FHA domain"/>
    <property type="match status" value="1"/>
</dbReference>
<feature type="compositionally biased region" description="Polar residues" evidence="2">
    <location>
        <begin position="174"/>
        <end position="201"/>
    </location>
</feature>
<dbReference type="InterPro" id="IPR019734">
    <property type="entry name" value="TPR_rpt"/>
</dbReference>
<dbReference type="Gene3D" id="1.25.40.10">
    <property type="entry name" value="Tetratricopeptide repeat domain"/>
    <property type="match status" value="2"/>
</dbReference>
<dbReference type="EMBL" id="JABBWE010000062">
    <property type="protein sequence ID" value="KAG1789017.1"/>
    <property type="molecule type" value="Genomic_DNA"/>
</dbReference>
<name>A0A9P7DCX1_9AGAM</name>
<dbReference type="PANTHER" id="PTHR10622">
    <property type="entry name" value="HET DOMAIN-CONTAINING PROTEIN"/>
    <property type="match status" value="1"/>
</dbReference>
<comment type="caution">
    <text evidence="4">The sequence shown here is derived from an EMBL/GenBank/DDBJ whole genome shotgun (WGS) entry which is preliminary data.</text>
</comment>
<dbReference type="Pfam" id="PF00498">
    <property type="entry name" value="FHA"/>
    <property type="match status" value="1"/>
</dbReference>
<reference evidence="4" key="1">
    <citation type="journal article" date="2020" name="New Phytol.">
        <title>Comparative genomics reveals dynamic genome evolution in host specialist ectomycorrhizal fungi.</title>
        <authorList>
            <person name="Lofgren L.A."/>
            <person name="Nguyen N.H."/>
            <person name="Vilgalys R."/>
            <person name="Ruytinx J."/>
            <person name="Liao H.L."/>
            <person name="Branco S."/>
            <person name="Kuo A."/>
            <person name="LaButti K."/>
            <person name="Lipzen A."/>
            <person name="Andreopoulos W."/>
            <person name="Pangilinan J."/>
            <person name="Riley R."/>
            <person name="Hundley H."/>
            <person name="Na H."/>
            <person name="Barry K."/>
            <person name="Grigoriev I.V."/>
            <person name="Stajich J.E."/>
            <person name="Kennedy P.G."/>
        </authorList>
    </citation>
    <scope>NUCLEOTIDE SEQUENCE</scope>
    <source>
        <strain evidence="4">S12</strain>
    </source>
</reference>
<evidence type="ECO:0000259" key="3">
    <source>
        <dbReference type="PROSITE" id="PS50006"/>
    </source>
</evidence>
<dbReference type="InterPro" id="IPR000253">
    <property type="entry name" value="FHA_dom"/>
</dbReference>
<evidence type="ECO:0000256" key="1">
    <source>
        <dbReference type="PROSITE-ProRule" id="PRU00339"/>
    </source>
</evidence>
<keyword evidence="5" id="KW-1185">Reference proteome</keyword>
<evidence type="ECO:0000256" key="2">
    <source>
        <dbReference type="SAM" id="MobiDB-lite"/>
    </source>
</evidence>
<feature type="region of interest" description="Disordered" evidence="2">
    <location>
        <begin position="148"/>
        <end position="201"/>
    </location>
</feature>
<dbReference type="PROSITE" id="PS50006">
    <property type="entry name" value="FHA_DOMAIN"/>
    <property type="match status" value="1"/>
</dbReference>
<evidence type="ECO:0000313" key="4">
    <source>
        <dbReference type="EMBL" id="KAG1789017.1"/>
    </source>
</evidence>
<dbReference type="SMART" id="SM00240">
    <property type="entry name" value="FHA"/>
    <property type="match status" value="1"/>
</dbReference>
<dbReference type="SUPFAM" id="SSF48452">
    <property type="entry name" value="TPR-like"/>
    <property type="match status" value="2"/>
</dbReference>
<dbReference type="Pfam" id="PF06985">
    <property type="entry name" value="HET"/>
    <property type="match status" value="1"/>
</dbReference>